<reference evidence="3" key="1">
    <citation type="submission" date="2018-02" db="EMBL/GenBank/DDBJ databases">
        <title>Genome sequencing of Solimonas sp. HR-BB.</title>
        <authorList>
            <person name="Lee Y."/>
            <person name="Jeon C.O."/>
        </authorList>
    </citation>
    <scope>NUCLEOTIDE SEQUENCE [LARGE SCALE GENOMIC DNA]</scope>
    <source>
        <strain evidence="3">HR-E</strain>
    </source>
</reference>
<name>A0A2P6AV87_9GAMM</name>
<dbReference type="Proteomes" id="UP000243900">
    <property type="component" value="Unassembled WGS sequence"/>
</dbReference>
<protein>
    <submittedName>
        <fullName evidence="2">Toluene tolerance protein</fullName>
    </submittedName>
</protein>
<dbReference type="AlphaFoldDB" id="A0A2P6AV87"/>
<evidence type="ECO:0000256" key="1">
    <source>
        <dbReference type="SAM" id="SignalP"/>
    </source>
</evidence>
<dbReference type="PANTHER" id="PTHR36573">
    <property type="entry name" value="INTERMEMBRANE PHOSPHOLIPID TRANSPORT SYSTEM BINDING PROTEIN MLAC"/>
    <property type="match status" value="1"/>
</dbReference>
<evidence type="ECO:0000313" key="3">
    <source>
        <dbReference type="Proteomes" id="UP000243900"/>
    </source>
</evidence>
<dbReference type="Pfam" id="PF05494">
    <property type="entry name" value="MlaC"/>
    <property type="match status" value="1"/>
</dbReference>
<dbReference type="PANTHER" id="PTHR36573:SF1">
    <property type="entry name" value="INTERMEMBRANE PHOSPHOLIPID TRANSPORT SYSTEM BINDING PROTEIN MLAC"/>
    <property type="match status" value="1"/>
</dbReference>
<dbReference type="EMBL" id="PTQZ01000005">
    <property type="protein sequence ID" value="PQA52127.1"/>
    <property type="molecule type" value="Genomic_DNA"/>
</dbReference>
<comment type="caution">
    <text evidence="2">The sequence shown here is derived from an EMBL/GenBank/DDBJ whole genome shotgun (WGS) entry which is preliminary data.</text>
</comment>
<evidence type="ECO:0000313" key="2">
    <source>
        <dbReference type="EMBL" id="PQA52127.1"/>
    </source>
</evidence>
<keyword evidence="1" id="KW-0732">Signal</keyword>
<dbReference type="Gene3D" id="3.10.450.710">
    <property type="entry name" value="Tgt2/MlaC"/>
    <property type="match status" value="1"/>
</dbReference>
<dbReference type="InterPro" id="IPR042245">
    <property type="entry name" value="Tgt2/MlaC_sf"/>
</dbReference>
<feature type="chain" id="PRO_5015135476" evidence="1">
    <location>
        <begin position="39"/>
        <end position="226"/>
    </location>
</feature>
<proteinExistence type="predicted"/>
<gene>
    <name evidence="2" type="ORF">C5O18_00590</name>
</gene>
<organism evidence="2 3">
    <name type="scientific">Amnimonas aquatica</name>
    <dbReference type="NCBI Taxonomy" id="2094561"/>
    <lineage>
        <taxon>Bacteria</taxon>
        <taxon>Pseudomonadati</taxon>
        <taxon>Pseudomonadota</taxon>
        <taxon>Gammaproteobacteria</taxon>
        <taxon>Moraxellales</taxon>
        <taxon>Moraxellaceae</taxon>
        <taxon>Amnimonas</taxon>
    </lineage>
</organism>
<sequence length="226" mass="24982">METRRRFPMVRLFTSLSSRLVLVLPALLLALSPLPAAAAGEANPQVVVKSAVDTLTARIVKERQALKSSPAALNQLVEQNITPFVDIPGIARGVMGQFYRQASDAQRARFTEVFKQSMVRTYANGLIAYDNEKIVFKPYRPGDDPARGQVDVEVTLDSGTVVPVTFQMQRDAQGNWKARNLIVNGLNLGLTFRKRFAEVMEQNTNNIDKAIAAWSPGPVDVVKDKK</sequence>
<feature type="signal peptide" evidence="1">
    <location>
        <begin position="1"/>
        <end position="38"/>
    </location>
</feature>
<dbReference type="PIRSF" id="PIRSF004649">
    <property type="entry name" value="MlaC"/>
    <property type="match status" value="1"/>
</dbReference>
<dbReference type="InterPro" id="IPR008869">
    <property type="entry name" value="MlaC/ttg2D"/>
</dbReference>
<accession>A0A2P6AV87</accession>
<keyword evidence="3" id="KW-1185">Reference proteome</keyword>